<reference evidence="2" key="1">
    <citation type="journal article" date="2015" name="Genome Biol. Evol.">
        <title>Organellar Genomes of White Spruce (Picea glauca): Assembly and Annotation.</title>
        <authorList>
            <person name="Jackman S.D."/>
            <person name="Warren R.L."/>
            <person name="Gibb E.A."/>
            <person name="Vandervalk B.P."/>
            <person name="Mohamadi H."/>
            <person name="Chu J."/>
            <person name="Raymond A."/>
            <person name="Pleasance S."/>
            <person name="Coope R."/>
            <person name="Wildung M.R."/>
            <person name="Ritland C.E."/>
            <person name="Bousquet J."/>
            <person name="Jones S.J."/>
            <person name="Bohlmann J."/>
            <person name="Birol I."/>
        </authorList>
    </citation>
    <scope>NUCLEOTIDE SEQUENCE [LARGE SCALE GENOMIC DNA]</scope>
    <source>
        <tissue evidence="2">Flushing bud</tissue>
    </source>
</reference>
<feature type="region of interest" description="Disordered" evidence="1">
    <location>
        <begin position="45"/>
        <end position="64"/>
    </location>
</feature>
<organism evidence="2">
    <name type="scientific">Picea glauca</name>
    <name type="common">White spruce</name>
    <name type="synonym">Pinus glauca</name>
    <dbReference type="NCBI Taxonomy" id="3330"/>
    <lineage>
        <taxon>Eukaryota</taxon>
        <taxon>Viridiplantae</taxon>
        <taxon>Streptophyta</taxon>
        <taxon>Embryophyta</taxon>
        <taxon>Tracheophyta</taxon>
        <taxon>Spermatophyta</taxon>
        <taxon>Pinopsida</taxon>
        <taxon>Pinidae</taxon>
        <taxon>Conifers I</taxon>
        <taxon>Pinales</taxon>
        <taxon>Pinaceae</taxon>
        <taxon>Picea</taxon>
    </lineage>
</organism>
<geneLocation type="mitochondrion" evidence="2"/>
<accession>A0A124GMJ6</accession>
<comment type="caution">
    <text evidence="2">The sequence shown here is derived from an EMBL/GenBank/DDBJ whole genome shotgun (WGS) entry which is preliminary data.</text>
</comment>
<feature type="compositionally biased region" description="Low complexity" evidence="1">
    <location>
        <begin position="55"/>
        <end position="64"/>
    </location>
</feature>
<protein>
    <submittedName>
        <fullName evidence="2">Uncharacterized protein</fullName>
    </submittedName>
</protein>
<keyword evidence="2" id="KW-0496">Mitochondrion</keyword>
<sequence length="64" mass="7018">MVSLVDVEPSHLGAYLRCQRKIGKTPFPSALFYSISIYLHKIIYTSGPSTKPNRSRSSSISSSG</sequence>
<gene>
    <name evidence="2" type="ORF">ABT39_MTgene2227</name>
</gene>
<dbReference type="EMBL" id="LKAM01000015">
    <property type="protein sequence ID" value="KUM45873.1"/>
    <property type="molecule type" value="Genomic_DNA"/>
</dbReference>
<evidence type="ECO:0000313" key="2">
    <source>
        <dbReference type="EMBL" id="KUM45873.1"/>
    </source>
</evidence>
<evidence type="ECO:0000256" key="1">
    <source>
        <dbReference type="SAM" id="MobiDB-lite"/>
    </source>
</evidence>
<name>A0A124GMJ6_PICGL</name>
<proteinExistence type="predicted"/>
<dbReference type="AlphaFoldDB" id="A0A124GMJ6"/>